<dbReference type="Pfam" id="PF13439">
    <property type="entry name" value="Glyco_transf_4"/>
    <property type="match status" value="1"/>
</dbReference>
<protein>
    <submittedName>
        <fullName evidence="3">Glycosyltransferase family 4 protein</fullName>
    </submittedName>
</protein>
<evidence type="ECO:0000313" key="4">
    <source>
        <dbReference type="Proteomes" id="UP000589984"/>
    </source>
</evidence>
<proteinExistence type="predicted"/>
<evidence type="ECO:0000313" key="3">
    <source>
        <dbReference type="EMBL" id="NVF13822.1"/>
    </source>
</evidence>
<dbReference type="PANTHER" id="PTHR45947">
    <property type="entry name" value="SULFOQUINOVOSYL TRANSFERASE SQD2"/>
    <property type="match status" value="1"/>
</dbReference>
<evidence type="ECO:0000259" key="1">
    <source>
        <dbReference type="Pfam" id="PF00534"/>
    </source>
</evidence>
<dbReference type="Gene3D" id="3.40.50.2000">
    <property type="entry name" value="Glycogen Phosphorylase B"/>
    <property type="match status" value="2"/>
</dbReference>
<reference evidence="3 4" key="1">
    <citation type="submission" date="2020-06" db="EMBL/GenBank/DDBJ databases">
        <title>Halomonas sp. QX-1 draft genome sequence.</title>
        <authorList>
            <person name="Qiu X."/>
        </authorList>
    </citation>
    <scope>NUCLEOTIDE SEQUENCE [LARGE SCALE GENOMIC DNA]</scope>
    <source>
        <strain evidence="3 4">QX-1</strain>
    </source>
</reference>
<dbReference type="SUPFAM" id="SSF53756">
    <property type="entry name" value="UDP-Glycosyltransferase/glycogen phosphorylase"/>
    <property type="match status" value="1"/>
</dbReference>
<dbReference type="InterPro" id="IPR001296">
    <property type="entry name" value="Glyco_trans_1"/>
</dbReference>
<dbReference type="AlphaFoldDB" id="A0A7Y6RBA0"/>
<comment type="caution">
    <text evidence="3">The sequence shown here is derived from an EMBL/GenBank/DDBJ whole genome shotgun (WGS) entry which is preliminary data.</text>
</comment>
<sequence length="340" mass="38015">MIHVNLARGFRGGERQTILLIQALAGADGIERQTLVCKPSSPLRDELAGTPDLKFTNARHQLAGHWHAGKADVVHAHEAKAVHWAWLHRKLFQTPYIITRRVDTPIKPKLSNKAFYRNAHYCVAISSAIAQEISTLTFQKIPIIPSAFTPVSPNPNVVKELRDGYSERFIVGHVGALVDRHKGQRVLLEAARQFQVTRPEVLFVFFGRGEDEQILRQESASLSNVLWMGFKPNIGDYLPMLDLFAFPSRNEGLGSVLLDVMNAKVPIIASDVGGIPDIVKHKKTGILVPPNNSEKLVEGLEALINNEQLRSTLSINAFKQLERFSPDAMMEAYLFLYRTT</sequence>
<name>A0A7Y6RBA0_9GAMM</name>
<gene>
    <name evidence="3" type="ORF">HUO07_06525</name>
</gene>
<dbReference type="EMBL" id="JABWCV010000006">
    <property type="protein sequence ID" value="NVF13822.1"/>
    <property type="molecule type" value="Genomic_DNA"/>
</dbReference>
<dbReference type="CDD" id="cd03801">
    <property type="entry name" value="GT4_PimA-like"/>
    <property type="match status" value="1"/>
</dbReference>
<organism evidence="3 4">
    <name type="scientific">Vreelandella maris</name>
    <dbReference type="NCBI Taxonomy" id="2729617"/>
    <lineage>
        <taxon>Bacteria</taxon>
        <taxon>Pseudomonadati</taxon>
        <taxon>Pseudomonadota</taxon>
        <taxon>Gammaproteobacteria</taxon>
        <taxon>Oceanospirillales</taxon>
        <taxon>Halomonadaceae</taxon>
        <taxon>Vreelandella</taxon>
    </lineage>
</organism>
<dbReference type="InterPro" id="IPR028098">
    <property type="entry name" value="Glyco_trans_4-like_N"/>
</dbReference>
<dbReference type="Proteomes" id="UP000589984">
    <property type="component" value="Unassembled WGS sequence"/>
</dbReference>
<keyword evidence="3" id="KW-0808">Transferase</keyword>
<feature type="domain" description="Glycosyltransferase subfamily 4-like N-terminal" evidence="2">
    <location>
        <begin position="12"/>
        <end position="145"/>
    </location>
</feature>
<dbReference type="Pfam" id="PF00534">
    <property type="entry name" value="Glycos_transf_1"/>
    <property type="match status" value="1"/>
</dbReference>
<dbReference type="GO" id="GO:0016757">
    <property type="term" value="F:glycosyltransferase activity"/>
    <property type="evidence" value="ECO:0007669"/>
    <property type="project" value="InterPro"/>
</dbReference>
<dbReference type="PANTHER" id="PTHR45947:SF15">
    <property type="entry name" value="TEICHURONIC ACID BIOSYNTHESIS GLYCOSYLTRANSFERASE TUAC-RELATED"/>
    <property type="match status" value="1"/>
</dbReference>
<feature type="domain" description="Glycosyl transferase family 1" evidence="1">
    <location>
        <begin position="166"/>
        <end position="319"/>
    </location>
</feature>
<keyword evidence="4" id="KW-1185">Reference proteome</keyword>
<evidence type="ECO:0000259" key="2">
    <source>
        <dbReference type="Pfam" id="PF13439"/>
    </source>
</evidence>
<accession>A0A7Y6RBA0</accession>
<dbReference type="InterPro" id="IPR050194">
    <property type="entry name" value="Glycosyltransferase_grp1"/>
</dbReference>